<dbReference type="InterPro" id="IPR014327">
    <property type="entry name" value="RNA_pol_sigma70_bacteroid"/>
</dbReference>
<evidence type="ECO:0000259" key="6">
    <source>
        <dbReference type="Pfam" id="PF08281"/>
    </source>
</evidence>
<protein>
    <submittedName>
        <fullName evidence="7">RNA polymerase sigma-70 factor, ECF subfamily</fullName>
    </submittedName>
</protein>
<keyword evidence="4" id="KW-0804">Transcription</keyword>
<evidence type="ECO:0000256" key="1">
    <source>
        <dbReference type="ARBA" id="ARBA00010641"/>
    </source>
</evidence>
<dbReference type="CDD" id="cd06171">
    <property type="entry name" value="Sigma70_r4"/>
    <property type="match status" value="1"/>
</dbReference>
<dbReference type="STRING" id="561061.SAMN05660862_0081"/>
<dbReference type="PANTHER" id="PTHR43133">
    <property type="entry name" value="RNA POLYMERASE ECF-TYPE SIGMA FACTO"/>
    <property type="match status" value="1"/>
</dbReference>
<evidence type="ECO:0000313" key="8">
    <source>
        <dbReference type="Proteomes" id="UP000192980"/>
    </source>
</evidence>
<evidence type="ECO:0000259" key="5">
    <source>
        <dbReference type="Pfam" id="PF04542"/>
    </source>
</evidence>
<dbReference type="Pfam" id="PF08281">
    <property type="entry name" value="Sigma70_r4_2"/>
    <property type="match status" value="1"/>
</dbReference>
<dbReference type="NCBIfam" id="TIGR02985">
    <property type="entry name" value="Sig70_bacteroi1"/>
    <property type="match status" value="1"/>
</dbReference>
<dbReference type="InterPro" id="IPR013324">
    <property type="entry name" value="RNA_pol_sigma_r3/r4-like"/>
</dbReference>
<dbReference type="SUPFAM" id="SSF88946">
    <property type="entry name" value="Sigma2 domain of RNA polymerase sigma factors"/>
    <property type="match status" value="1"/>
</dbReference>
<dbReference type="Pfam" id="PF04542">
    <property type="entry name" value="Sigma70_r2"/>
    <property type="match status" value="1"/>
</dbReference>
<feature type="domain" description="RNA polymerase sigma factor 70 region 4 type 2" evidence="6">
    <location>
        <begin position="119"/>
        <end position="170"/>
    </location>
</feature>
<feature type="domain" description="RNA polymerase sigma-70 region 2" evidence="5">
    <location>
        <begin position="23"/>
        <end position="88"/>
    </location>
</feature>
<gene>
    <name evidence="7" type="ORF">SAMN05660862_0081</name>
</gene>
<dbReference type="Proteomes" id="UP000192980">
    <property type="component" value="Unassembled WGS sequence"/>
</dbReference>
<dbReference type="AlphaFoldDB" id="A0A1X7HV76"/>
<dbReference type="GO" id="GO:0016987">
    <property type="term" value="F:sigma factor activity"/>
    <property type="evidence" value="ECO:0007669"/>
    <property type="project" value="UniProtKB-KW"/>
</dbReference>
<dbReference type="InterPro" id="IPR007627">
    <property type="entry name" value="RNA_pol_sigma70_r2"/>
</dbReference>
<keyword evidence="2" id="KW-0805">Transcription regulation</keyword>
<dbReference type="GO" id="GO:0006352">
    <property type="term" value="P:DNA-templated transcription initiation"/>
    <property type="evidence" value="ECO:0007669"/>
    <property type="project" value="InterPro"/>
</dbReference>
<dbReference type="SUPFAM" id="SSF88659">
    <property type="entry name" value="Sigma3 and sigma4 domains of RNA polymerase sigma factors"/>
    <property type="match status" value="1"/>
</dbReference>
<dbReference type="InterPro" id="IPR036388">
    <property type="entry name" value="WH-like_DNA-bd_sf"/>
</dbReference>
<dbReference type="Gene3D" id="1.10.10.10">
    <property type="entry name" value="Winged helix-like DNA-binding domain superfamily/Winged helix DNA-binding domain"/>
    <property type="match status" value="1"/>
</dbReference>
<sequence length="179" mass="20870">METGNNISDFHIAPLDAASFKMLYQCYAKKMYRICYRELQEEELCADIIHNVFLSVWERRETLIMDNPEAFLIHAVKIQILKFFRDNASRKSHLQNSLQDYSEADTSTLQAIYFNNLSERVYLLVDKLPPQCRRIYLMRDQEGLNNTEIATELGISVSAVKQQIGLALSFLRKNIVREV</sequence>
<dbReference type="GO" id="GO:0003677">
    <property type="term" value="F:DNA binding"/>
    <property type="evidence" value="ECO:0007669"/>
    <property type="project" value="InterPro"/>
</dbReference>
<keyword evidence="3" id="KW-0731">Sigma factor</keyword>
<accession>A0A1X7HV76</accession>
<name>A0A1X7HV76_9SPHI</name>
<dbReference type="InterPro" id="IPR014284">
    <property type="entry name" value="RNA_pol_sigma-70_dom"/>
</dbReference>
<comment type="similarity">
    <text evidence="1">Belongs to the sigma-70 factor family. ECF subfamily.</text>
</comment>
<proteinExistence type="inferred from homology"/>
<dbReference type="RefSeq" id="WP_085471067.1">
    <property type="nucleotide sequence ID" value="NZ_FXAU01000001.1"/>
</dbReference>
<evidence type="ECO:0000256" key="2">
    <source>
        <dbReference type="ARBA" id="ARBA00023015"/>
    </source>
</evidence>
<dbReference type="OrthoDB" id="655312at2"/>
<reference evidence="7 8" key="1">
    <citation type="submission" date="2017-04" db="EMBL/GenBank/DDBJ databases">
        <authorList>
            <person name="Afonso C.L."/>
            <person name="Miller P.J."/>
            <person name="Scott M.A."/>
            <person name="Spackman E."/>
            <person name="Goraichik I."/>
            <person name="Dimitrov K.M."/>
            <person name="Suarez D.L."/>
            <person name="Swayne D.E."/>
        </authorList>
    </citation>
    <scope>NUCLEOTIDE SEQUENCE [LARGE SCALE GENOMIC DNA]</scope>
    <source>
        <strain evidence="7 8">DSM 22418</strain>
    </source>
</reference>
<dbReference type="NCBIfam" id="TIGR02937">
    <property type="entry name" value="sigma70-ECF"/>
    <property type="match status" value="1"/>
</dbReference>
<organism evidence="7 8">
    <name type="scientific">Sphingobacterium psychroaquaticum</name>
    <dbReference type="NCBI Taxonomy" id="561061"/>
    <lineage>
        <taxon>Bacteria</taxon>
        <taxon>Pseudomonadati</taxon>
        <taxon>Bacteroidota</taxon>
        <taxon>Sphingobacteriia</taxon>
        <taxon>Sphingobacteriales</taxon>
        <taxon>Sphingobacteriaceae</taxon>
        <taxon>Sphingobacterium</taxon>
    </lineage>
</organism>
<dbReference type="PANTHER" id="PTHR43133:SF46">
    <property type="entry name" value="RNA POLYMERASE SIGMA-70 FACTOR ECF SUBFAMILY"/>
    <property type="match status" value="1"/>
</dbReference>
<dbReference type="EMBL" id="FXAU01000001">
    <property type="protein sequence ID" value="SMG05817.1"/>
    <property type="molecule type" value="Genomic_DNA"/>
</dbReference>
<dbReference type="InterPro" id="IPR013249">
    <property type="entry name" value="RNA_pol_sigma70_r4_t2"/>
</dbReference>
<evidence type="ECO:0000256" key="4">
    <source>
        <dbReference type="ARBA" id="ARBA00023163"/>
    </source>
</evidence>
<dbReference type="InterPro" id="IPR039425">
    <property type="entry name" value="RNA_pol_sigma-70-like"/>
</dbReference>
<keyword evidence="8" id="KW-1185">Reference proteome</keyword>
<evidence type="ECO:0000313" key="7">
    <source>
        <dbReference type="EMBL" id="SMG05817.1"/>
    </source>
</evidence>
<dbReference type="InterPro" id="IPR013325">
    <property type="entry name" value="RNA_pol_sigma_r2"/>
</dbReference>
<dbReference type="Gene3D" id="1.10.1740.10">
    <property type="match status" value="1"/>
</dbReference>
<evidence type="ECO:0000256" key="3">
    <source>
        <dbReference type="ARBA" id="ARBA00023082"/>
    </source>
</evidence>